<keyword evidence="2" id="KW-1185">Reference proteome</keyword>
<dbReference type="EMBL" id="AJXU01000028">
    <property type="protein sequence ID" value="EIL90300.1"/>
    <property type="molecule type" value="Genomic_DNA"/>
</dbReference>
<evidence type="ECO:0000313" key="1">
    <source>
        <dbReference type="EMBL" id="EIL90300.1"/>
    </source>
</evidence>
<sequence>MRFNKFRSIISEISWIAARREALVLSAFDALEFRYPPLAEALLEQVGNKRRAAHWLCAPQRACGGKSPCDLLADNDQDSVWDLMEGLGMPEVPRPPSGSRLAY</sequence>
<dbReference type="Proteomes" id="UP000004210">
    <property type="component" value="Unassembled WGS sequence"/>
</dbReference>
<dbReference type="AlphaFoldDB" id="I4VSV9"/>
<proteinExistence type="predicted"/>
<comment type="caution">
    <text evidence="1">The sequence shown here is derived from an EMBL/GenBank/DDBJ whole genome shotgun (WGS) entry which is preliminary data.</text>
</comment>
<evidence type="ECO:0000313" key="2">
    <source>
        <dbReference type="Proteomes" id="UP000004210"/>
    </source>
</evidence>
<protein>
    <submittedName>
        <fullName evidence="1">Uncharacterized protein</fullName>
    </submittedName>
</protein>
<accession>I4VSV9</accession>
<dbReference type="STRING" id="1163408.UU9_05829"/>
<gene>
    <name evidence="1" type="ORF">UU9_05829</name>
</gene>
<organism evidence="1 2">
    <name type="scientific">Rhodanobacter fulvus Jip2</name>
    <dbReference type="NCBI Taxonomy" id="1163408"/>
    <lineage>
        <taxon>Bacteria</taxon>
        <taxon>Pseudomonadati</taxon>
        <taxon>Pseudomonadota</taxon>
        <taxon>Gammaproteobacteria</taxon>
        <taxon>Lysobacterales</taxon>
        <taxon>Rhodanobacteraceae</taxon>
        <taxon>Rhodanobacter</taxon>
    </lineage>
</organism>
<name>I4VSV9_9GAMM</name>
<reference evidence="1 2" key="1">
    <citation type="journal article" date="2012" name="J. Bacteriol.">
        <title>Genome sequences for six rhodanobacter strains, isolated from soils and the terrestrial subsurface, with variable denitrification capabilities.</title>
        <authorList>
            <person name="Kostka J.E."/>
            <person name="Green S.J."/>
            <person name="Rishishwar L."/>
            <person name="Prakash O."/>
            <person name="Katz L.S."/>
            <person name="Marino-Ramirez L."/>
            <person name="Jordan I.K."/>
            <person name="Munk C."/>
            <person name="Ivanova N."/>
            <person name="Mikhailova N."/>
            <person name="Watson D.B."/>
            <person name="Brown S.D."/>
            <person name="Palumbo A.V."/>
            <person name="Brooks S.C."/>
        </authorList>
    </citation>
    <scope>NUCLEOTIDE SEQUENCE [LARGE SCALE GENOMIC DNA]</scope>
    <source>
        <strain evidence="2">Jip2T</strain>
    </source>
</reference>
<dbReference type="PATRIC" id="fig|1163408.3.peg.1198"/>